<evidence type="ECO:0000256" key="1">
    <source>
        <dbReference type="SAM" id="MobiDB-lite"/>
    </source>
</evidence>
<keyword evidence="2" id="KW-0732">Signal</keyword>
<evidence type="ECO:0000313" key="3">
    <source>
        <dbReference type="EMBL" id="SIQ39764.1"/>
    </source>
</evidence>
<dbReference type="AlphaFoldDB" id="A0A9X8R4X2"/>
<evidence type="ECO:0000256" key="2">
    <source>
        <dbReference type="SAM" id="SignalP"/>
    </source>
</evidence>
<dbReference type="OrthoDB" id="4427898at2"/>
<proteinExistence type="predicted"/>
<keyword evidence="4" id="KW-1185">Reference proteome</keyword>
<organism evidence="3 4">
    <name type="scientific">Corynebacterium afermentans</name>
    <dbReference type="NCBI Taxonomy" id="38286"/>
    <lineage>
        <taxon>Bacteria</taxon>
        <taxon>Bacillati</taxon>
        <taxon>Actinomycetota</taxon>
        <taxon>Actinomycetes</taxon>
        <taxon>Mycobacteriales</taxon>
        <taxon>Corynebacteriaceae</taxon>
        <taxon>Corynebacterium</taxon>
    </lineage>
</organism>
<feature type="compositionally biased region" description="Polar residues" evidence="1">
    <location>
        <begin position="76"/>
        <end position="93"/>
    </location>
</feature>
<gene>
    <name evidence="3" type="ORF">SAMN05421802_11335</name>
</gene>
<protein>
    <recommendedName>
        <fullName evidence="5">Secreted protein</fullName>
    </recommendedName>
</protein>
<accession>A0A9X8R4X2</accession>
<dbReference type="RefSeq" id="WP_063937069.1">
    <property type="nucleotide sequence ID" value="NZ_FTMH01000013.1"/>
</dbReference>
<dbReference type="EMBL" id="FTMH01000013">
    <property type="protein sequence ID" value="SIQ39764.1"/>
    <property type="molecule type" value="Genomic_DNA"/>
</dbReference>
<dbReference type="Proteomes" id="UP000185547">
    <property type="component" value="Unassembled WGS sequence"/>
</dbReference>
<feature type="signal peptide" evidence="2">
    <location>
        <begin position="1"/>
        <end position="24"/>
    </location>
</feature>
<evidence type="ECO:0008006" key="5">
    <source>
        <dbReference type="Google" id="ProtNLM"/>
    </source>
</evidence>
<feature type="region of interest" description="Disordered" evidence="1">
    <location>
        <begin position="66"/>
        <end position="93"/>
    </location>
</feature>
<name>A0A9X8R4X2_9CORY</name>
<reference evidence="3 4" key="1">
    <citation type="submission" date="2017-01" db="EMBL/GenBank/DDBJ databases">
        <authorList>
            <person name="Varghese N."/>
            <person name="Submissions S."/>
        </authorList>
    </citation>
    <scope>NUCLEOTIDE SEQUENCE [LARGE SCALE GENOMIC DNA]</scope>
    <source>
        <strain evidence="3 4">DSM 44280</strain>
    </source>
</reference>
<sequence length="146" mass="14755">MKGITAATLAATTALSIAAVPAQAEEDTLNDTLENLETAVNPKKASDVNDAYLAGYKAQARVREELNPGTGYSGPFKSSSEKNQVPKSATSSLKNDAARGYKVGTTYDILVGTGIAAGVLALVGAAAAAAGKIPGVPGVPAVEQFF</sequence>
<evidence type="ECO:0000313" key="4">
    <source>
        <dbReference type="Proteomes" id="UP000185547"/>
    </source>
</evidence>
<feature type="chain" id="PRO_5040794821" description="Secreted protein" evidence="2">
    <location>
        <begin position="25"/>
        <end position="146"/>
    </location>
</feature>
<comment type="caution">
    <text evidence="3">The sequence shown here is derived from an EMBL/GenBank/DDBJ whole genome shotgun (WGS) entry which is preliminary data.</text>
</comment>